<dbReference type="AlphaFoldDB" id="A0A8T4IWS1"/>
<dbReference type="CDD" id="cd02440">
    <property type="entry name" value="AdoMet_MTases"/>
    <property type="match status" value="1"/>
</dbReference>
<sequence length="214" mass="22802">MEAQRWDTMYRSREQVFSGNPNGVLVAEAADLPPGRALDVGCGEGGDALWLARRGWHVTAADVSEVALRRAAATDTATATDVRGSVSWERTDLLTTPPPADAFGLVSVHYFPLRRRPGHTALRGLLNAVAPGGTFLFATHVLTDLPPRQDGGPDPADYYQADDIARLLPQLTGPAWAVEANETRPRVTPAPVGTHHTHDSVLRARRGGGGGSST</sequence>
<evidence type="ECO:0000313" key="6">
    <source>
        <dbReference type="EMBL" id="MBR7676098.1"/>
    </source>
</evidence>
<evidence type="ECO:0000256" key="4">
    <source>
        <dbReference type="SAM" id="MobiDB-lite"/>
    </source>
</evidence>
<comment type="caution">
    <text evidence="6">The sequence shown here is derived from an EMBL/GenBank/DDBJ whole genome shotgun (WGS) entry which is preliminary data.</text>
</comment>
<keyword evidence="2" id="KW-0808">Transferase</keyword>
<dbReference type="InterPro" id="IPR041698">
    <property type="entry name" value="Methyltransf_25"/>
</dbReference>
<dbReference type="PANTHER" id="PTHR43464">
    <property type="entry name" value="METHYLTRANSFERASE"/>
    <property type="match status" value="1"/>
</dbReference>
<reference evidence="6" key="1">
    <citation type="submission" date="2021-04" db="EMBL/GenBank/DDBJ databases">
        <title>Sequencing of actinobacteria type strains.</title>
        <authorList>
            <person name="Nguyen G.-S."/>
            <person name="Wentzel A."/>
        </authorList>
    </citation>
    <scope>NUCLEOTIDE SEQUENCE</scope>
    <source>
        <strain evidence="6">DSM 42095</strain>
    </source>
</reference>
<dbReference type="InterPro" id="IPR029063">
    <property type="entry name" value="SAM-dependent_MTases_sf"/>
</dbReference>
<dbReference type="Gene3D" id="3.40.50.150">
    <property type="entry name" value="Vaccinia Virus protein VP39"/>
    <property type="match status" value="1"/>
</dbReference>
<dbReference type="EMBL" id="JAGSMN010000591">
    <property type="protein sequence ID" value="MBR7676098.1"/>
    <property type="molecule type" value="Genomic_DNA"/>
</dbReference>
<dbReference type="SUPFAM" id="SSF53335">
    <property type="entry name" value="S-adenosyl-L-methionine-dependent methyltransferases"/>
    <property type="match status" value="1"/>
</dbReference>
<dbReference type="GO" id="GO:0008168">
    <property type="term" value="F:methyltransferase activity"/>
    <property type="evidence" value="ECO:0007669"/>
    <property type="project" value="UniProtKB-KW"/>
</dbReference>
<evidence type="ECO:0000259" key="5">
    <source>
        <dbReference type="Pfam" id="PF13649"/>
    </source>
</evidence>
<evidence type="ECO:0000256" key="3">
    <source>
        <dbReference type="ARBA" id="ARBA00022691"/>
    </source>
</evidence>
<evidence type="ECO:0000313" key="7">
    <source>
        <dbReference type="Proteomes" id="UP000675554"/>
    </source>
</evidence>
<keyword evidence="7" id="KW-1185">Reference proteome</keyword>
<name>A0A8T4IWS1_9ACTN</name>
<dbReference type="GO" id="GO:0032259">
    <property type="term" value="P:methylation"/>
    <property type="evidence" value="ECO:0007669"/>
    <property type="project" value="UniProtKB-KW"/>
</dbReference>
<protein>
    <submittedName>
        <fullName evidence="6">Class I SAM-dependent methyltransferase</fullName>
    </submittedName>
</protein>
<organism evidence="6 7">
    <name type="scientific">Streptomyces daliensis</name>
    <dbReference type="NCBI Taxonomy" id="299421"/>
    <lineage>
        <taxon>Bacteria</taxon>
        <taxon>Bacillati</taxon>
        <taxon>Actinomycetota</taxon>
        <taxon>Actinomycetes</taxon>
        <taxon>Kitasatosporales</taxon>
        <taxon>Streptomycetaceae</taxon>
        <taxon>Streptomyces</taxon>
    </lineage>
</organism>
<dbReference type="Proteomes" id="UP000675554">
    <property type="component" value="Unassembled WGS sequence"/>
</dbReference>
<dbReference type="PANTHER" id="PTHR43464:SF19">
    <property type="entry name" value="UBIQUINONE BIOSYNTHESIS O-METHYLTRANSFERASE, MITOCHONDRIAL"/>
    <property type="match status" value="1"/>
</dbReference>
<proteinExistence type="predicted"/>
<gene>
    <name evidence="6" type="ORF">KDA82_24435</name>
</gene>
<evidence type="ECO:0000256" key="1">
    <source>
        <dbReference type="ARBA" id="ARBA00022603"/>
    </source>
</evidence>
<keyword evidence="3" id="KW-0949">S-adenosyl-L-methionine</keyword>
<dbReference type="Pfam" id="PF13649">
    <property type="entry name" value="Methyltransf_25"/>
    <property type="match status" value="1"/>
</dbReference>
<feature type="domain" description="Methyltransferase" evidence="5">
    <location>
        <begin position="38"/>
        <end position="133"/>
    </location>
</feature>
<feature type="region of interest" description="Disordered" evidence="4">
    <location>
        <begin position="182"/>
        <end position="214"/>
    </location>
</feature>
<evidence type="ECO:0000256" key="2">
    <source>
        <dbReference type="ARBA" id="ARBA00022679"/>
    </source>
</evidence>
<keyword evidence="1 6" id="KW-0489">Methyltransferase</keyword>
<accession>A0A8T4IWS1</accession>